<reference evidence="5" key="1">
    <citation type="submission" date="2025-08" db="UniProtKB">
        <authorList>
            <consortium name="Ensembl"/>
        </authorList>
    </citation>
    <scope>IDENTIFICATION</scope>
</reference>
<dbReference type="InterPro" id="IPR029063">
    <property type="entry name" value="SAM-dependent_MTases_sf"/>
</dbReference>
<keyword evidence="6" id="KW-1185">Reference proteome</keyword>
<evidence type="ECO:0000256" key="3">
    <source>
        <dbReference type="ARBA" id="ARBA00022679"/>
    </source>
</evidence>
<comment type="similarity">
    <text evidence="1">Belongs to the class I-like SAM-binding methyltransferase superfamily. NNMT/PNMT/TEMT family.</text>
</comment>
<organism evidence="5 6">
    <name type="scientific">Oncorhynchus tshawytscha</name>
    <name type="common">Chinook salmon</name>
    <name type="synonym">Salmo tshawytscha</name>
    <dbReference type="NCBI Taxonomy" id="74940"/>
    <lineage>
        <taxon>Eukaryota</taxon>
        <taxon>Metazoa</taxon>
        <taxon>Chordata</taxon>
        <taxon>Craniata</taxon>
        <taxon>Vertebrata</taxon>
        <taxon>Euteleostomi</taxon>
        <taxon>Actinopterygii</taxon>
        <taxon>Neopterygii</taxon>
        <taxon>Teleostei</taxon>
        <taxon>Protacanthopterygii</taxon>
        <taxon>Salmoniformes</taxon>
        <taxon>Salmonidae</taxon>
        <taxon>Salmoninae</taxon>
        <taxon>Oncorhynchus</taxon>
    </lineage>
</organism>
<evidence type="ECO:0008006" key="7">
    <source>
        <dbReference type="Google" id="ProtNLM"/>
    </source>
</evidence>
<keyword evidence="4" id="KW-0949">S-adenosyl-L-methionine</keyword>
<name>A0A8C8GRC8_ONCTS</name>
<sequence length="297" mass="33150">MHIQPGSQPQQCVGGNTVHLATVSACTAPGPPQESLVRDETIVRRPMGLPVAAGCGRAWARTRNLCATREALSAAIDIIDPSLLLEKWKYRGQRLIEVGTGPTIHTLISACEYYDEIVVSDYVDSNRKEIEKWLKAEEGCLDWNAHLQYVCDLERKRTPAIISDTLRQRVKQVLKCDICLENPFHPVTVPPADCVLSSLCLEAACKDRESYRRSLSSMVDLLRSGGVLVLIGDLDETFYTVGEQRFDCVNLSEEFITETLSKLGLSVEEFTLQQAEDRDSNHKCDYAASFHLIAIKH</sequence>
<accession>A0A8C8GRC8</accession>
<dbReference type="Gene3D" id="3.40.50.150">
    <property type="entry name" value="Vaccinia Virus protein VP39"/>
    <property type="match status" value="1"/>
</dbReference>
<dbReference type="AlphaFoldDB" id="A0A8C8GRC8"/>
<dbReference type="GeneTree" id="ENSGT00390000011708"/>
<evidence type="ECO:0000256" key="1">
    <source>
        <dbReference type="ARBA" id="ARBA00007996"/>
    </source>
</evidence>
<keyword evidence="2" id="KW-0489">Methyltransferase</keyword>
<dbReference type="InterPro" id="IPR000940">
    <property type="entry name" value="NNMT_TEMT_trans"/>
</dbReference>
<protein>
    <recommendedName>
        <fullName evidence="7">Nicotinamide N-methyltransferase</fullName>
    </recommendedName>
</protein>
<dbReference type="Pfam" id="PF01234">
    <property type="entry name" value="NNMT_PNMT_TEMT"/>
    <property type="match status" value="1"/>
</dbReference>
<dbReference type="GO" id="GO:0008170">
    <property type="term" value="F:N-methyltransferase activity"/>
    <property type="evidence" value="ECO:0007669"/>
    <property type="project" value="TreeGrafter"/>
</dbReference>
<keyword evidence="3" id="KW-0808">Transferase</keyword>
<dbReference type="Proteomes" id="UP000694402">
    <property type="component" value="Unassembled WGS sequence"/>
</dbReference>
<evidence type="ECO:0000313" key="6">
    <source>
        <dbReference type="Proteomes" id="UP000694402"/>
    </source>
</evidence>
<reference evidence="5" key="2">
    <citation type="submission" date="2025-09" db="UniProtKB">
        <authorList>
            <consortium name="Ensembl"/>
        </authorList>
    </citation>
    <scope>IDENTIFICATION</scope>
</reference>
<gene>
    <name evidence="5" type="primary">zgc:64002</name>
</gene>
<dbReference type="GO" id="GO:0032259">
    <property type="term" value="P:methylation"/>
    <property type="evidence" value="ECO:0007669"/>
    <property type="project" value="UniProtKB-KW"/>
</dbReference>
<evidence type="ECO:0000256" key="4">
    <source>
        <dbReference type="ARBA" id="ARBA00022691"/>
    </source>
</evidence>
<dbReference type="PANTHER" id="PTHR10867:SF32">
    <property type="entry name" value="NICOTINAMIDE N-METHYLTRANSFERASE"/>
    <property type="match status" value="1"/>
</dbReference>
<dbReference type="PANTHER" id="PTHR10867">
    <property type="entry name" value="NNMT/PNMT/TEMT FAMILY MEMBER"/>
    <property type="match status" value="1"/>
</dbReference>
<evidence type="ECO:0000313" key="5">
    <source>
        <dbReference type="Ensembl" id="ENSOTSP00005053249.2"/>
    </source>
</evidence>
<dbReference type="GO" id="GO:0005829">
    <property type="term" value="C:cytosol"/>
    <property type="evidence" value="ECO:0007669"/>
    <property type="project" value="TreeGrafter"/>
</dbReference>
<dbReference type="PROSITE" id="PS51681">
    <property type="entry name" value="SAM_MT_NNMT_PNMT_TEMT"/>
    <property type="match status" value="1"/>
</dbReference>
<evidence type="ECO:0000256" key="2">
    <source>
        <dbReference type="ARBA" id="ARBA00022603"/>
    </source>
</evidence>
<proteinExistence type="inferred from homology"/>
<dbReference type="SUPFAM" id="SSF53335">
    <property type="entry name" value="S-adenosyl-L-methionine-dependent methyltransferases"/>
    <property type="match status" value="1"/>
</dbReference>
<dbReference type="Ensembl" id="ENSOTST00005057996.2">
    <property type="protein sequence ID" value="ENSOTSP00005053249.2"/>
    <property type="gene ID" value="ENSOTSG00005025788.2"/>
</dbReference>